<dbReference type="GO" id="GO:0016491">
    <property type="term" value="F:oxidoreductase activity"/>
    <property type="evidence" value="ECO:0007669"/>
    <property type="project" value="UniProtKB-KW"/>
</dbReference>
<organism evidence="3 4">
    <name type="scientific">Hydrogenothermus marinus</name>
    <dbReference type="NCBI Taxonomy" id="133270"/>
    <lineage>
        <taxon>Bacteria</taxon>
        <taxon>Pseudomonadati</taxon>
        <taxon>Aquificota</taxon>
        <taxon>Aquificia</taxon>
        <taxon>Aquificales</taxon>
        <taxon>Hydrogenothermaceae</taxon>
        <taxon>Hydrogenothermus</taxon>
    </lineage>
</organism>
<dbReference type="InterPro" id="IPR020904">
    <property type="entry name" value="Sc_DH/Rdtase_CS"/>
</dbReference>
<dbReference type="PANTHER" id="PTHR24321:SF8">
    <property type="entry name" value="ESTRADIOL 17-BETA-DEHYDROGENASE 8-RELATED"/>
    <property type="match status" value="1"/>
</dbReference>
<name>A0A3M0B5T8_9AQUI</name>
<dbReference type="InterPro" id="IPR036291">
    <property type="entry name" value="NAD(P)-bd_dom_sf"/>
</dbReference>
<proteinExistence type="inferred from homology"/>
<evidence type="ECO:0000313" key="4">
    <source>
        <dbReference type="Proteomes" id="UP000280842"/>
    </source>
</evidence>
<comment type="caution">
    <text evidence="3">The sequence shown here is derived from an EMBL/GenBank/DDBJ whole genome shotgun (WGS) entry which is preliminary data.</text>
</comment>
<keyword evidence="2" id="KW-0560">Oxidoreductase</keyword>
<reference evidence="3 4" key="1">
    <citation type="submission" date="2018-10" db="EMBL/GenBank/DDBJ databases">
        <title>Genomic Encyclopedia of Archaeal and Bacterial Type Strains, Phase II (KMG-II): from individual species to whole genera.</title>
        <authorList>
            <person name="Goeker M."/>
        </authorList>
    </citation>
    <scope>NUCLEOTIDE SEQUENCE [LARGE SCALE GENOMIC DNA]</scope>
    <source>
        <strain evidence="3 4">VM1</strain>
    </source>
</reference>
<dbReference type="Proteomes" id="UP000280842">
    <property type="component" value="Unassembled WGS sequence"/>
</dbReference>
<sequence>MKNLFITGIGSGLGKAFVEVALERGYKVFALSRHLPIEFKGRIKFKYCDLKALETVYNCTKELLKDIENIDLVILNAGILGDIKEINKTNLYEIQDIMDINVWANKIILDCLINENKEVNQIIGISSGAAVNGNKGWGGYSISKASLNMLLKLYSREMENTHIIALAPGLVLTPMLEYILKNVDEEKFPSVKRLKSSYKQTPREAAEKIFNLLATIKENFKSGEFIDIRKI</sequence>
<dbReference type="RefSeq" id="WP_121923689.1">
    <property type="nucleotide sequence ID" value="NZ_REFO01000016.1"/>
</dbReference>
<dbReference type="OrthoDB" id="5786478at2"/>
<dbReference type="PRINTS" id="PR00081">
    <property type="entry name" value="GDHRDH"/>
</dbReference>
<dbReference type="Pfam" id="PF00106">
    <property type="entry name" value="adh_short"/>
    <property type="match status" value="1"/>
</dbReference>
<dbReference type="InterPro" id="IPR002347">
    <property type="entry name" value="SDR_fam"/>
</dbReference>
<dbReference type="Gene3D" id="3.40.50.720">
    <property type="entry name" value="NAD(P)-binding Rossmann-like Domain"/>
    <property type="match status" value="1"/>
</dbReference>
<evidence type="ECO:0000256" key="2">
    <source>
        <dbReference type="ARBA" id="ARBA00023002"/>
    </source>
</evidence>
<comment type="similarity">
    <text evidence="1">Belongs to the short-chain dehydrogenases/reductases (SDR) family.</text>
</comment>
<dbReference type="EMBL" id="REFO01000016">
    <property type="protein sequence ID" value="RMA92541.1"/>
    <property type="molecule type" value="Genomic_DNA"/>
</dbReference>
<evidence type="ECO:0000256" key="1">
    <source>
        <dbReference type="ARBA" id="ARBA00006484"/>
    </source>
</evidence>
<dbReference type="PANTHER" id="PTHR24321">
    <property type="entry name" value="DEHYDROGENASES, SHORT CHAIN"/>
    <property type="match status" value="1"/>
</dbReference>
<keyword evidence="4" id="KW-1185">Reference proteome</keyword>
<protein>
    <submittedName>
        <fullName evidence="3">Alcohol dehydrogenase</fullName>
    </submittedName>
</protein>
<evidence type="ECO:0000313" key="3">
    <source>
        <dbReference type="EMBL" id="RMA92541.1"/>
    </source>
</evidence>
<gene>
    <name evidence="3" type="ORF">CLV39_1589</name>
</gene>
<dbReference type="PROSITE" id="PS00061">
    <property type="entry name" value="ADH_SHORT"/>
    <property type="match status" value="1"/>
</dbReference>
<dbReference type="AlphaFoldDB" id="A0A3M0B5T8"/>
<accession>A0A3M0B5T8</accession>
<dbReference type="SUPFAM" id="SSF51735">
    <property type="entry name" value="NAD(P)-binding Rossmann-fold domains"/>
    <property type="match status" value="1"/>
</dbReference>